<dbReference type="NCBIfam" id="TIGR00377">
    <property type="entry name" value="ant_ant_sig"/>
    <property type="match status" value="1"/>
</dbReference>
<dbReference type="CDD" id="cd07043">
    <property type="entry name" value="STAS_anti-anti-sigma_factors"/>
    <property type="match status" value="1"/>
</dbReference>
<proteinExistence type="inferred from homology"/>
<gene>
    <name evidence="4" type="ORF">GS3922_13825</name>
</gene>
<evidence type="ECO:0000259" key="3">
    <source>
        <dbReference type="PROSITE" id="PS50801"/>
    </source>
</evidence>
<dbReference type="InterPro" id="IPR036513">
    <property type="entry name" value="STAS_dom_sf"/>
</dbReference>
<evidence type="ECO:0000256" key="2">
    <source>
        <dbReference type="RuleBase" id="RU003749"/>
    </source>
</evidence>
<evidence type="ECO:0000313" key="5">
    <source>
        <dbReference type="Proteomes" id="UP000076226"/>
    </source>
</evidence>
<dbReference type="EMBL" id="CP014342">
    <property type="protein sequence ID" value="AMX84637.1"/>
    <property type="molecule type" value="Genomic_DNA"/>
</dbReference>
<dbReference type="Pfam" id="PF01740">
    <property type="entry name" value="STAS"/>
    <property type="match status" value="1"/>
</dbReference>
<name>A0ABN4NIU9_9BACL</name>
<dbReference type="PROSITE" id="PS50801">
    <property type="entry name" value="STAS"/>
    <property type="match status" value="1"/>
</dbReference>
<keyword evidence="5" id="KW-1185">Reference proteome</keyword>
<reference evidence="4 5" key="1">
    <citation type="submission" date="2016-02" db="EMBL/GenBank/DDBJ databases">
        <title>Complete genome sequence of Geobacillus subterraneus KCTC 3922T.</title>
        <authorList>
            <person name="Lee D.-W."/>
            <person name="Lee Y.-J."/>
            <person name="Lee S.-J."/>
            <person name="Park G.-S."/>
            <person name="Lee S.-J."/>
            <person name="Shin J.-H."/>
        </authorList>
    </citation>
    <scope>NUCLEOTIDE SEQUENCE [LARGE SCALE GENOMIC DNA]</scope>
    <source>
        <strain evidence="4 5">KCTC 3922</strain>
    </source>
</reference>
<organism evidence="4 5">
    <name type="scientific">Geobacillus subterraneus</name>
    <dbReference type="NCBI Taxonomy" id="129338"/>
    <lineage>
        <taxon>Bacteria</taxon>
        <taxon>Bacillati</taxon>
        <taxon>Bacillota</taxon>
        <taxon>Bacilli</taxon>
        <taxon>Bacillales</taxon>
        <taxon>Anoxybacillaceae</taxon>
        <taxon>Geobacillus</taxon>
    </lineage>
</organism>
<dbReference type="InterPro" id="IPR003658">
    <property type="entry name" value="Anti-sigma_ant"/>
</dbReference>
<evidence type="ECO:0000313" key="4">
    <source>
        <dbReference type="EMBL" id="AMX84637.1"/>
    </source>
</evidence>
<accession>A0ABN4NIU9</accession>
<comment type="similarity">
    <text evidence="1 2">Belongs to the anti-sigma-factor antagonist family.</text>
</comment>
<dbReference type="RefSeq" id="WP_063166817.1">
    <property type="nucleotide sequence ID" value="NZ_CP014342.1"/>
</dbReference>
<dbReference type="Proteomes" id="UP000076226">
    <property type="component" value="Chromosome"/>
</dbReference>
<feature type="domain" description="STAS" evidence="3">
    <location>
        <begin position="1"/>
        <end position="107"/>
    </location>
</feature>
<dbReference type="Gene3D" id="3.30.750.24">
    <property type="entry name" value="STAS domain"/>
    <property type="match status" value="1"/>
</dbReference>
<evidence type="ECO:0000256" key="1">
    <source>
        <dbReference type="ARBA" id="ARBA00009013"/>
    </source>
</evidence>
<dbReference type="InterPro" id="IPR002645">
    <property type="entry name" value="STAS_dom"/>
</dbReference>
<sequence>METKQGAICTLTWTEDITLNNVESFRQALERLLAEQADQLIVNMEAVNYINSAGLGMIADSVMAARAQQKELVVAGVTGSLAEIFHIVKFSSFIKLFATEKDAIDYFSGE</sequence>
<dbReference type="SUPFAM" id="SSF52091">
    <property type="entry name" value="SpoIIaa-like"/>
    <property type="match status" value="1"/>
</dbReference>
<dbReference type="PANTHER" id="PTHR33495">
    <property type="entry name" value="ANTI-SIGMA FACTOR ANTAGONIST TM_1081-RELATED-RELATED"/>
    <property type="match status" value="1"/>
</dbReference>
<protein>
    <recommendedName>
        <fullName evidence="2">Anti-sigma factor antagonist</fullName>
    </recommendedName>
</protein>